<name>A0A9D3W5M9_9ROSI</name>
<keyword evidence="2" id="KW-1185">Reference proteome</keyword>
<comment type="caution">
    <text evidence="1">The sequence shown here is derived from an EMBL/GenBank/DDBJ whole genome shotgun (WGS) entry which is preliminary data.</text>
</comment>
<evidence type="ECO:0000313" key="1">
    <source>
        <dbReference type="EMBL" id="KAH1108318.1"/>
    </source>
</evidence>
<protein>
    <submittedName>
        <fullName evidence="1">Uncharacterized protein</fullName>
    </submittedName>
</protein>
<gene>
    <name evidence="1" type="ORF">J1N35_012086</name>
</gene>
<evidence type="ECO:0000313" key="2">
    <source>
        <dbReference type="Proteomes" id="UP000828251"/>
    </source>
</evidence>
<proteinExistence type="predicted"/>
<sequence length="73" mass="7844">MSLFCRAHKRGQGEAIGAVAIFRSQPSPATARGGRKSQKGQWRWEQVAEVIGRWAMHVGDGRLEEGAAAPGKG</sequence>
<dbReference type="AlphaFoldDB" id="A0A9D3W5M9"/>
<reference evidence="1 2" key="1">
    <citation type="journal article" date="2021" name="Plant Biotechnol. J.">
        <title>Multi-omics assisted identification of the key and species-specific regulatory components of drought-tolerant mechanisms in Gossypium stocksii.</title>
        <authorList>
            <person name="Yu D."/>
            <person name="Ke L."/>
            <person name="Zhang D."/>
            <person name="Wu Y."/>
            <person name="Sun Y."/>
            <person name="Mei J."/>
            <person name="Sun J."/>
            <person name="Sun Y."/>
        </authorList>
    </citation>
    <scope>NUCLEOTIDE SEQUENCE [LARGE SCALE GENOMIC DNA]</scope>
    <source>
        <strain evidence="2">cv. E1</strain>
        <tissue evidence="1">Leaf</tissue>
    </source>
</reference>
<accession>A0A9D3W5M9</accession>
<dbReference type="EMBL" id="JAIQCV010000004">
    <property type="protein sequence ID" value="KAH1108318.1"/>
    <property type="molecule type" value="Genomic_DNA"/>
</dbReference>
<dbReference type="Proteomes" id="UP000828251">
    <property type="component" value="Unassembled WGS sequence"/>
</dbReference>
<organism evidence="1 2">
    <name type="scientific">Gossypium stocksii</name>
    <dbReference type="NCBI Taxonomy" id="47602"/>
    <lineage>
        <taxon>Eukaryota</taxon>
        <taxon>Viridiplantae</taxon>
        <taxon>Streptophyta</taxon>
        <taxon>Embryophyta</taxon>
        <taxon>Tracheophyta</taxon>
        <taxon>Spermatophyta</taxon>
        <taxon>Magnoliopsida</taxon>
        <taxon>eudicotyledons</taxon>
        <taxon>Gunneridae</taxon>
        <taxon>Pentapetalae</taxon>
        <taxon>rosids</taxon>
        <taxon>malvids</taxon>
        <taxon>Malvales</taxon>
        <taxon>Malvaceae</taxon>
        <taxon>Malvoideae</taxon>
        <taxon>Gossypium</taxon>
    </lineage>
</organism>